<gene>
    <name evidence="1" type="ORF">ACAOBT_LOCUS5033</name>
</gene>
<name>A0A9P0NZB0_ACAOB</name>
<keyword evidence="2" id="KW-1185">Reference proteome</keyword>
<reference evidence="1" key="1">
    <citation type="submission" date="2022-03" db="EMBL/GenBank/DDBJ databases">
        <authorList>
            <person name="Sayadi A."/>
        </authorList>
    </citation>
    <scope>NUCLEOTIDE SEQUENCE</scope>
</reference>
<comment type="caution">
    <text evidence="1">The sequence shown here is derived from an EMBL/GenBank/DDBJ whole genome shotgun (WGS) entry which is preliminary data.</text>
</comment>
<evidence type="ECO:0000313" key="1">
    <source>
        <dbReference type="EMBL" id="CAH1963150.1"/>
    </source>
</evidence>
<organism evidence="1 2">
    <name type="scientific">Acanthoscelides obtectus</name>
    <name type="common">Bean weevil</name>
    <name type="synonym">Bruchus obtectus</name>
    <dbReference type="NCBI Taxonomy" id="200917"/>
    <lineage>
        <taxon>Eukaryota</taxon>
        <taxon>Metazoa</taxon>
        <taxon>Ecdysozoa</taxon>
        <taxon>Arthropoda</taxon>
        <taxon>Hexapoda</taxon>
        <taxon>Insecta</taxon>
        <taxon>Pterygota</taxon>
        <taxon>Neoptera</taxon>
        <taxon>Endopterygota</taxon>
        <taxon>Coleoptera</taxon>
        <taxon>Polyphaga</taxon>
        <taxon>Cucujiformia</taxon>
        <taxon>Chrysomeloidea</taxon>
        <taxon>Chrysomelidae</taxon>
        <taxon>Bruchinae</taxon>
        <taxon>Bruchini</taxon>
        <taxon>Acanthoscelides</taxon>
    </lineage>
</organism>
<dbReference type="EMBL" id="CAKOFQ010006705">
    <property type="protein sequence ID" value="CAH1963150.1"/>
    <property type="molecule type" value="Genomic_DNA"/>
</dbReference>
<sequence>MKMFGTLCVRLEKYCLSRTRENWQYLSWHVNWTTWTGESSEACLR</sequence>
<proteinExistence type="predicted"/>
<accession>A0A9P0NZB0</accession>
<dbReference type="AlphaFoldDB" id="A0A9P0NZB0"/>
<protein>
    <submittedName>
        <fullName evidence="1">Uncharacterized protein</fullName>
    </submittedName>
</protein>
<dbReference type="Proteomes" id="UP001152888">
    <property type="component" value="Unassembled WGS sequence"/>
</dbReference>
<evidence type="ECO:0000313" key="2">
    <source>
        <dbReference type="Proteomes" id="UP001152888"/>
    </source>
</evidence>